<dbReference type="PANTHER" id="PTHR43045">
    <property type="entry name" value="SHIKIMATE TRANSPORTER"/>
    <property type="match status" value="1"/>
</dbReference>
<keyword evidence="5 7" id="KW-1133">Transmembrane helix</keyword>
<dbReference type="InterPro" id="IPR020846">
    <property type="entry name" value="MFS_dom"/>
</dbReference>
<dbReference type="InterPro" id="IPR036259">
    <property type="entry name" value="MFS_trans_sf"/>
</dbReference>
<feature type="transmembrane region" description="Helical" evidence="7">
    <location>
        <begin position="307"/>
        <end position="327"/>
    </location>
</feature>
<evidence type="ECO:0000256" key="1">
    <source>
        <dbReference type="ARBA" id="ARBA00004651"/>
    </source>
</evidence>
<dbReference type="InterPro" id="IPR011701">
    <property type="entry name" value="MFS"/>
</dbReference>
<feature type="transmembrane region" description="Helical" evidence="7">
    <location>
        <begin position="12"/>
        <end position="36"/>
    </location>
</feature>
<keyword evidence="3" id="KW-1003">Cell membrane</keyword>
<feature type="transmembrane region" description="Helical" evidence="7">
    <location>
        <begin position="150"/>
        <end position="173"/>
    </location>
</feature>
<keyword evidence="6 7" id="KW-0472">Membrane</keyword>
<dbReference type="Pfam" id="PF07690">
    <property type="entry name" value="MFS_1"/>
    <property type="match status" value="1"/>
</dbReference>
<dbReference type="Proteomes" id="UP000509301">
    <property type="component" value="Chromosome"/>
</dbReference>
<dbReference type="SUPFAM" id="SSF103473">
    <property type="entry name" value="MFS general substrate transporter"/>
    <property type="match status" value="1"/>
</dbReference>
<feature type="transmembrane region" description="Helical" evidence="7">
    <location>
        <begin position="405"/>
        <end position="425"/>
    </location>
</feature>
<evidence type="ECO:0000256" key="5">
    <source>
        <dbReference type="ARBA" id="ARBA00022989"/>
    </source>
</evidence>
<evidence type="ECO:0000256" key="7">
    <source>
        <dbReference type="SAM" id="Phobius"/>
    </source>
</evidence>
<protein>
    <submittedName>
        <fullName evidence="9">MHS family MFS transporter</fullName>
    </submittedName>
</protein>
<dbReference type="PANTHER" id="PTHR43045:SF1">
    <property type="entry name" value="SHIKIMATE TRANSPORTER"/>
    <property type="match status" value="1"/>
</dbReference>
<feature type="transmembrane region" description="Helical" evidence="7">
    <location>
        <begin position="109"/>
        <end position="129"/>
    </location>
</feature>
<evidence type="ECO:0000256" key="2">
    <source>
        <dbReference type="ARBA" id="ARBA00022448"/>
    </source>
</evidence>
<dbReference type="InterPro" id="IPR005828">
    <property type="entry name" value="MFS_sugar_transport-like"/>
</dbReference>
<name>A0A6N0NSJ9_9CREN</name>
<evidence type="ECO:0000256" key="4">
    <source>
        <dbReference type="ARBA" id="ARBA00022692"/>
    </source>
</evidence>
<keyword evidence="2" id="KW-0813">Transport</keyword>
<accession>A0A6N0NSJ9</accession>
<dbReference type="GeneID" id="55640370"/>
<dbReference type="GO" id="GO:0005886">
    <property type="term" value="C:plasma membrane"/>
    <property type="evidence" value="ECO:0007669"/>
    <property type="project" value="UniProtKB-SubCell"/>
</dbReference>
<dbReference type="PROSITE" id="PS50850">
    <property type="entry name" value="MFS"/>
    <property type="match status" value="1"/>
</dbReference>
<keyword evidence="4 7" id="KW-0812">Transmembrane</keyword>
<feature type="transmembrane region" description="Helical" evidence="7">
    <location>
        <begin position="370"/>
        <end position="393"/>
    </location>
</feature>
<dbReference type="GO" id="GO:0022857">
    <property type="term" value="F:transmembrane transporter activity"/>
    <property type="evidence" value="ECO:0007669"/>
    <property type="project" value="InterPro"/>
</dbReference>
<dbReference type="RefSeq" id="WP_174628596.1">
    <property type="nucleotide sequence ID" value="NZ_CP049074.1"/>
</dbReference>
<dbReference type="KEGG" id="mten:GWK48_00450"/>
<feature type="transmembrane region" description="Helical" evidence="7">
    <location>
        <begin position="185"/>
        <end position="208"/>
    </location>
</feature>
<sequence>MDKWTREGKLALTSQFLGFMLDAYDLLFVSALTPYIQYNILPKNLSGLLGYFVTLAIGLGLTLIGRPLGSAIFGNFGDKWGRRKTLMVTILGFSIMSALIGLLPTYKILGLLAPTLFAIFRFVEGVFIGGEYAAGHPFAIEFAPDKWRGLASGIAQGAFSWGVAIGAAVVYAISSLLGEKAMYDYGWRLVFFTGLIPAAVALGIRYISSDTPVFEKVKEEGKIEKIPFFSIFKPPTLFTFINVFVLMTGLFFSSYSLFDFATGIMTQAGLSPSQASLYYSLAGVIAAVSATLWGVSSDFMGRKKSFLVAAVVTFVLAVPGAYALYLGASTASVGMLVLGASLIGWLTQWPWGLVPVYLSERFKANERSSGVGFGYSSGVFITAWMPIYSIYLSKYFVGIEGKDPWFIASFFLMLASILYGVAAAVGPETKNVDLTQVGERVK</sequence>
<dbReference type="EMBL" id="CP049074">
    <property type="protein sequence ID" value="QKQ99066.1"/>
    <property type="molecule type" value="Genomic_DNA"/>
</dbReference>
<dbReference type="Gene3D" id="1.20.1250.20">
    <property type="entry name" value="MFS general substrate transporter like domains"/>
    <property type="match status" value="2"/>
</dbReference>
<dbReference type="AlphaFoldDB" id="A0A6N0NSJ9"/>
<evidence type="ECO:0000256" key="3">
    <source>
        <dbReference type="ARBA" id="ARBA00022475"/>
    </source>
</evidence>
<proteinExistence type="predicted"/>
<reference evidence="9 10" key="1">
    <citation type="submission" date="2020-02" db="EMBL/GenBank/DDBJ databases">
        <title>Comparative genome analysis reveals the metabolism and evolution of the thermophilic archaeal genus Metallosphaera.</title>
        <authorList>
            <person name="Jiang C."/>
        </authorList>
    </citation>
    <scope>NUCLEOTIDE SEQUENCE [LARGE SCALE GENOMIC DNA]</scope>
    <source>
        <strain evidence="9 10">Ric-A</strain>
    </source>
</reference>
<feature type="domain" description="Major facilitator superfamily (MFS) profile" evidence="8">
    <location>
        <begin position="11"/>
        <end position="430"/>
    </location>
</feature>
<keyword evidence="10" id="KW-1185">Reference proteome</keyword>
<dbReference type="InterPro" id="IPR005829">
    <property type="entry name" value="Sugar_transporter_CS"/>
</dbReference>
<feature type="transmembrane region" description="Helical" evidence="7">
    <location>
        <begin position="48"/>
        <end position="65"/>
    </location>
</feature>
<evidence type="ECO:0000313" key="9">
    <source>
        <dbReference type="EMBL" id="QKQ99066.1"/>
    </source>
</evidence>
<feature type="transmembrane region" description="Helical" evidence="7">
    <location>
        <begin position="333"/>
        <end position="358"/>
    </location>
</feature>
<evidence type="ECO:0000259" key="8">
    <source>
        <dbReference type="PROSITE" id="PS50850"/>
    </source>
</evidence>
<organism evidence="9 10">
    <name type="scientific">Metallosphaera tengchongensis</name>
    <dbReference type="NCBI Taxonomy" id="1532350"/>
    <lineage>
        <taxon>Archaea</taxon>
        <taxon>Thermoproteota</taxon>
        <taxon>Thermoprotei</taxon>
        <taxon>Sulfolobales</taxon>
        <taxon>Sulfolobaceae</taxon>
        <taxon>Metallosphaera</taxon>
    </lineage>
</organism>
<gene>
    <name evidence="9" type="ORF">GWK48_00450</name>
</gene>
<evidence type="ECO:0000256" key="6">
    <source>
        <dbReference type="ARBA" id="ARBA00023136"/>
    </source>
</evidence>
<dbReference type="PROSITE" id="PS00217">
    <property type="entry name" value="SUGAR_TRANSPORT_2"/>
    <property type="match status" value="1"/>
</dbReference>
<feature type="transmembrane region" description="Helical" evidence="7">
    <location>
        <begin position="277"/>
        <end position="295"/>
    </location>
</feature>
<feature type="transmembrane region" description="Helical" evidence="7">
    <location>
        <begin position="237"/>
        <end position="257"/>
    </location>
</feature>
<comment type="subcellular location">
    <subcellularLocation>
        <location evidence="1">Cell membrane</location>
        <topology evidence="1">Multi-pass membrane protein</topology>
    </subcellularLocation>
</comment>
<feature type="transmembrane region" description="Helical" evidence="7">
    <location>
        <begin position="86"/>
        <end position="103"/>
    </location>
</feature>
<dbReference type="OrthoDB" id="117970at2157"/>
<evidence type="ECO:0000313" key="10">
    <source>
        <dbReference type="Proteomes" id="UP000509301"/>
    </source>
</evidence>
<dbReference type="Pfam" id="PF00083">
    <property type="entry name" value="Sugar_tr"/>
    <property type="match status" value="1"/>
</dbReference>